<evidence type="ECO:0000313" key="1">
    <source>
        <dbReference type="EMBL" id="CAB1369875.1"/>
    </source>
</evidence>
<sequence length="72" mass="7774">MTLVILTKALSTRTPQTGEICVDIAKMVTQLTSRNDIKSECIYLILSLRSTVKGAHDSQGTGIACRKSVYSG</sequence>
<accession>A0A6S6Y076</accession>
<proteinExistence type="predicted"/>
<reference evidence="1 2" key="1">
    <citation type="submission" date="2020-03" db="EMBL/GenBank/DDBJ databases">
        <authorList>
            <consortium name="Genoscope - CEA"/>
            <person name="William W."/>
        </authorList>
    </citation>
    <scope>NUCLEOTIDE SEQUENCE [LARGE SCALE GENOMIC DNA]</scope>
    <source>
        <strain evidence="2">DSM 16959</strain>
    </source>
</reference>
<dbReference type="Proteomes" id="UP000515733">
    <property type="component" value="Chromosome"/>
</dbReference>
<dbReference type="KEGG" id="doe:DENOEST_2710"/>
<dbReference type="EMBL" id="LR778301">
    <property type="protein sequence ID" value="CAB1369875.1"/>
    <property type="molecule type" value="Genomic_DNA"/>
</dbReference>
<keyword evidence="2" id="KW-1185">Reference proteome</keyword>
<gene>
    <name evidence="1" type="ORF">DENOEST_2710</name>
</gene>
<evidence type="ECO:0000313" key="2">
    <source>
        <dbReference type="Proteomes" id="UP000515733"/>
    </source>
</evidence>
<dbReference type="AlphaFoldDB" id="A0A6S6Y076"/>
<organism evidence="1 2">
    <name type="scientific">Denitratisoma oestradiolicum</name>
    <dbReference type="NCBI Taxonomy" id="311182"/>
    <lineage>
        <taxon>Bacteria</taxon>
        <taxon>Pseudomonadati</taxon>
        <taxon>Pseudomonadota</taxon>
        <taxon>Betaproteobacteria</taxon>
        <taxon>Nitrosomonadales</taxon>
        <taxon>Sterolibacteriaceae</taxon>
        <taxon>Denitratisoma</taxon>
    </lineage>
</organism>
<name>A0A6S6Y076_9PROT</name>
<protein>
    <submittedName>
        <fullName evidence="1">Uncharacterized protein</fullName>
    </submittedName>
</protein>